<dbReference type="FunFam" id="3.30.1360.120:FF:000003">
    <property type="entry name" value="tRNA modification GTPase MnmE"/>
    <property type="match status" value="1"/>
</dbReference>
<sequence length="475" mass="52184">MTNSATIAAIATPAGSGGIGIIKISGKDALTIAASVFRKSCGRTPNSEPRTPNVFESHRLYHGYVVNPENGRVLDEILLAVMVAPYSYTREDVVEIHAHSGPAVLTAILNLVLKHGARLADPGEFTKRAYLSGRIDLTQAEAVIDIINAKTEKSLDIATAQIRGNIKAHIESVRDSLFHILAETEAAIDFPEDVEETIDTDSAVEVIQNQVVDKLNKLIKQYENAHFLRDGLKVLIAGRPNVGKSSLMNCLLRKDRAIVTPIPGTTRDFIEETLNIRGIPVTITDTAGLHETDDPVEILGIKKAYEYIEDADLILFMTDLSQPLTPDDHEIYEKISHKNFILVANKADLVEEKFEPDIPDAWKLPISPELRKPEIIKTSVRYDRGVDALRDLIAAVSMGGYDDKNTIIPNLRHKLALERGLQAASSAASGIQNGTPFELISMDIQESLDSLGEILGITIREDILDQIFSRFCIGK</sequence>
<evidence type="ECO:0000256" key="10">
    <source>
        <dbReference type="HAMAP-Rule" id="MF_00379"/>
    </source>
</evidence>
<dbReference type="InterPro" id="IPR005225">
    <property type="entry name" value="Small_GTP-bd"/>
</dbReference>
<evidence type="ECO:0000256" key="2">
    <source>
        <dbReference type="ARBA" id="ARBA00022490"/>
    </source>
</evidence>
<comment type="cofactor">
    <cofactor evidence="10">
        <name>K(+)</name>
        <dbReference type="ChEBI" id="CHEBI:29103"/>
    </cofactor>
    <text evidence="10">Binds 1 potassium ion per subunit.</text>
</comment>
<dbReference type="CDD" id="cd04164">
    <property type="entry name" value="trmE"/>
    <property type="match status" value="1"/>
</dbReference>
<dbReference type="GO" id="GO:0002098">
    <property type="term" value="P:tRNA wobble uridine modification"/>
    <property type="evidence" value="ECO:0007669"/>
    <property type="project" value="TreeGrafter"/>
</dbReference>
<comment type="subunit">
    <text evidence="10">Homodimer. Heterotetramer of two MnmE and two MnmG subunits.</text>
</comment>
<dbReference type="GO" id="GO:0042802">
    <property type="term" value="F:identical protein binding"/>
    <property type="evidence" value="ECO:0007669"/>
    <property type="project" value="UniProtKB-ARBA"/>
</dbReference>
<feature type="domain" description="TrmE-type G" evidence="12">
    <location>
        <begin position="231"/>
        <end position="398"/>
    </location>
</feature>
<dbReference type="EC" id="3.6.-.-" evidence="10"/>
<evidence type="ECO:0000256" key="11">
    <source>
        <dbReference type="RuleBase" id="RU003313"/>
    </source>
</evidence>
<feature type="binding site" evidence="10">
    <location>
        <position position="475"/>
    </location>
    <ligand>
        <name>(6S)-5-formyl-5,6,7,8-tetrahydrofolate</name>
        <dbReference type="ChEBI" id="CHEBI:57457"/>
    </ligand>
</feature>
<keyword evidence="5 10" id="KW-0547">Nucleotide-binding</keyword>
<keyword evidence="4 10" id="KW-0479">Metal-binding</keyword>
<keyword evidence="14" id="KW-1185">Reference proteome</keyword>
<dbReference type="GO" id="GO:0003924">
    <property type="term" value="F:GTPase activity"/>
    <property type="evidence" value="ECO:0007669"/>
    <property type="project" value="UniProtKB-UniRule"/>
</dbReference>
<dbReference type="SUPFAM" id="SSF52540">
    <property type="entry name" value="P-loop containing nucleoside triphosphate hydrolases"/>
    <property type="match status" value="1"/>
</dbReference>
<evidence type="ECO:0000313" key="14">
    <source>
        <dbReference type="Proteomes" id="UP000663722"/>
    </source>
</evidence>
<dbReference type="Proteomes" id="UP000663722">
    <property type="component" value="Chromosome"/>
</dbReference>
<dbReference type="PROSITE" id="PS51709">
    <property type="entry name" value="G_TRME"/>
    <property type="match status" value="1"/>
</dbReference>
<keyword evidence="6 10" id="KW-0378">Hydrolase</keyword>
<dbReference type="InterPro" id="IPR031168">
    <property type="entry name" value="G_TrmE"/>
</dbReference>
<evidence type="ECO:0000259" key="12">
    <source>
        <dbReference type="PROSITE" id="PS51709"/>
    </source>
</evidence>
<evidence type="ECO:0000256" key="1">
    <source>
        <dbReference type="ARBA" id="ARBA00011043"/>
    </source>
</evidence>
<dbReference type="Gene3D" id="1.20.120.430">
    <property type="entry name" value="tRNA modification GTPase MnmE domain 2"/>
    <property type="match status" value="1"/>
</dbReference>
<dbReference type="GO" id="GO:0030488">
    <property type="term" value="P:tRNA methylation"/>
    <property type="evidence" value="ECO:0007669"/>
    <property type="project" value="TreeGrafter"/>
</dbReference>
<feature type="binding site" evidence="10">
    <location>
        <position position="245"/>
    </location>
    <ligand>
        <name>Mg(2+)</name>
        <dbReference type="ChEBI" id="CHEBI:18420"/>
    </ligand>
</feature>
<proteinExistence type="inferred from homology"/>
<dbReference type="InterPro" id="IPR006073">
    <property type="entry name" value="GTP-bd"/>
</dbReference>
<dbReference type="Gene3D" id="3.30.1360.120">
    <property type="entry name" value="Probable tRNA modification gtpase trme, domain 1"/>
    <property type="match status" value="1"/>
</dbReference>
<dbReference type="HAMAP" id="MF_00379">
    <property type="entry name" value="GTPase_MnmE"/>
    <property type="match status" value="1"/>
</dbReference>
<dbReference type="InterPro" id="IPR004520">
    <property type="entry name" value="GTPase_MnmE"/>
</dbReference>
<keyword evidence="9 10" id="KW-0342">GTP-binding</keyword>
<dbReference type="InterPro" id="IPR027368">
    <property type="entry name" value="MnmE_dom2"/>
</dbReference>
<name>A0A975BVX9_9BACT</name>
<comment type="function">
    <text evidence="10">Exhibits a very high intrinsic GTPase hydrolysis rate. Involved in the addition of a carboxymethylaminomethyl (cmnm) group at the wobble position (U34) of certain tRNAs, forming tRNA-cmnm(5)s(2)U34.</text>
</comment>
<feature type="binding site" evidence="10">
    <location>
        <begin position="260"/>
        <end position="266"/>
    </location>
    <ligand>
        <name>GTP</name>
        <dbReference type="ChEBI" id="CHEBI:37565"/>
    </ligand>
</feature>
<feature type="binding site" evidence="10">
    <location>
        <position position="134"/>
    </location>
    <ligand>
        <name>(6S)-5-formyl-5,6,7,8-tetrahydrofolate</name>
        <dbReference type="ChEBI" id="CHEBI:57457"/>
    </ligand>
</feature>
<dbReference type="GO" id="GO:0005525">
    <property type="term" value="F:GTP binding"/>
    <property type="evidence" value="ECO:0007669"/>
    <property type="project" value="UniProtKB-UniRule"/>
</dbReference>
<dbReference type="Pfam" id="PF01926">
    <property type="entry name" value="MMR_HSR1"/>
    <property type="match status" value="1"/>
</dbReference>
<dbReference type="GO" id="GO:0046872">
    <property type="term" value="F:metal ion binding"/>
    <property type="evidence" value="ECO:0007669"/>
    <property type="project" value="UniProtKB-KW"/>
</dbReference>
<comment type="subcellular location">
    <subcellularLocation>
        <location evidence="10">Cytoplasm</location>
    </subcellularLocation>
</comment>
<evidence type="ECO:0000256" key="3">
    <source>
        <dbReference type="ARBA" id="ARBA00022694"/>
    </source>
</evidence>
<evidence type="ECO:0000313" key="13">
    <source>
        <dbReference type="EMBL" id="QTA92746.1"/>
    </source>
</evidence>
<feature type="binding site" evidence="10">
    <location>
        <begin position="345"/>
        <end position="348"/>
    </location>
    <ligand>
        <name>GTP</name>
        <dbReference type="ChEBI" id="CHEBI:37565"/>
    </ligand>
</feature>
<dbReference type="PANTHER" id="PTHR42714:SF2">
    <property type="entry name" value="TRNA MODIFICATION GTPASE GTPBP3, MITOCHONDRIAL"/>
    <property type="match status" value="1"/>
</dbReference>
<evidence type="ECO:0000256" key="4">
    <source>
        <dbReference type="ARBA" id="ARBA00022723"/>
    </source>
</evidence>
<dbReference type="InterPro" id="IPR018948">
    <property type="entry name" value="GTP-bd_TrmE_N"/>
</dbReference>
<dbReference type="Pfam" id="PF12631">
    <property type="entry name" value="MnmE_helical"/>
    <property type="match status" value="1"/>
</dbReference>
<protein>
    <recommendedName>
        <fullName evidence="10">tRNA modification GTPase MnmE</fullName>
        <ecNumber evidence="10">3.6.-.-</ecNumber>
    </recommendedName>
</protein>
<feature type="binding site" evidence="10">
    <location>
        <position position="95"/>
    </location>
    <ligand>
        <name>(6S)-5-formyl-5,6,7,8-tetrahydrofolate</name>
        <dbReference type="ChEBI" id="CHEBI:57457"/>
    </ligand>
</feature>
<evidence type="ECO:0000256" key="7">
    <source>
        <dbReference type="ARBA" id="ARBA00022842"/>
    </source>
</evidence>
<dbReference type="InterPro" id="IPR027266">
    <property type="entry name" value="TrmE/GcvT-like"/>
</dbReference>
<dbReference type="InterPro" id="IPR027417">
    <property type="entry name" value="P-loop_NTPase"/>
</dbReference>
<dbReference type="KEGG" id="dmm:dnm_088350"/>
<keyword evidence="8 10" id="KW-0630">Potassium</keyword>
<evidence type="ECO:0000256" key="6">
    <source>
        <dbReference type="ARBA" id="ARBA00022801"/>
    </source>
</evidence>
<evidence type="ECO:0000256" key="5">
    <source>
        <dbReference type="ARBA" id="ARBA00022741"/>
    </source>
</evidence>
<gene>
    <name evidence="10 13" type="primary">mnmE</name>
    <name evidence="10" type="synonym">trmE</name>
    <name evidence="13" type="ORF">dnm_088350</name>
</gene>
<feature type="binding site" evidence="10">
    <location>
        <position position="262"/>
    </location>
    <ligand>
        <name>K(+)</name>
        <dbReference type="ChEBI" id="CHEBI:29103"/>
    </ligand>
</feature>
<feature type="binding site" evidence="10">
    <location>
        <position position="266"/>
    </location>
    <ligand>
        <name>Mg(2+)</name>
        <dbReference type="ChEBI" id="CHEBI:18420"/>
    </ligand>
</feature>
<evidence type="ECO:0000256" key="9">
    <source>
        <dbReference type="ARBA" id="ARBA00023134"/>
    </source>
</evidence>
<dbReference type="Gene3D" id="3.40.50.300">
    <property type="entry name" value="P-loop containing nucleotide triphosphate hydrolases"/>
    <property type="match status" value="1"/>
</dbReference>
<dbReference type="NCBIfam" id="TIGR00450">
    <property type="entry name" value="mnmE_trmE_thdF"/>
    <property type="match status" value="1"/>
</dbReference>
<comment type="caution">
    <text evidence="10">Lacks conserved residue(s) required for the propagation of feature annotation.</text>
</comment>
<keyword evidence="3 10" id="KW-0819">tRNA processing</keyword>
<comment type="similarity">
    <text evidence="1 10 11">Belongs to the TRAFAC class TrmE-Era-EngA-EngB-Septin-like GTPase superfamily. TrmE GTPase family.</text>
</comment>
<keyword evidence="2 10" id="KW-0963">Cytoplasm</keyword>
<feature type="binding site" evidence="10">
    <location>
        <begin position="241"/>
        <end position="246"/>
    </location>
    <ligand>
        <name>GTP</name>
        <dbReference type="ChEBI" id="CHEBI:37565"/>
    </ligand>
</feature>
<organism evidence="13 14">
    <name type="scientific">Desulfonema magnum</name>
    <dbReference type="NCBI Taxonomy" id="45655"/>
    <lineage>
        <taxon>Bacteria</taxon>
        <taxon>Pseudomonadati</taxon>
        <taxon>Thermodesulfobacteriota</taxon>
        <taxon>Desulfobacteria</taxon>
        <taxon>Desulfobacterales</taxon>
        <taxon>Desulfococcaceae</taxon>
        <taxon>Desulfonema</taxon>
    </lineage>
</organism>
<reference evidence="13" key="1">
    <citation type="journal article" date="2021" name="Microb. Physiol.">
        <title>Proteogenomic Insights into the Physiology of Marine, Sulfate-Reducing, Filamentous Desulfonema limicola and Desulfonema magnum.</title>
        <authorList>
            <person name="Schnaars V."/>
            <person name="Wohlbrand L."/>
            <person name="Scheve S."/>
            <person name="Hinrichs C."/>
            <person name="Reinhardt R."/>
            <person name="Rabus R."/>
        </authorList>
    </citation>
    <scope>NUCLEOTIDE SEQUENCE</scope>
    <source>
        <strain evidence="13">4be13</strain>
    </source>
</reference>
<dbReference type="CDD" id="cd14858">
    <property type="entry name" value="TrmE_N"/>
    <property type="match status" value="1"/>
</dbReference>
<keyword evidence="7 10" id="KW-0460">Magnesium</keyword>
<feature type="binding site" evidence="10">
    <location>
        <position position="241"/>
    </location>
    <ligand>
        <name>K(+)</name>
        <dbReference type="ChEBI" id="CHEBI:29103"/>
    </ligand>
</feature>
<dbReference type="NCBIfam" id="TIGR00231">
    <property type="entry name" value="small_GTP"/>
    <property type="match status" value="1"/>
</dbReference>
<dbReference type="EMBL" id="CP061800">
    <property type="protein sequence ID" value="QTA92746.1"/>
    <property type="molecule type" value="Genomic_DNA"/>
</dbReference>
<dbReference type="RefSeq" id="WP_207679979.1">
    <property type="nucleotide sequence ID" value="NZ_CP061800.1"/>
</dbReference>
<dbReference type="AlphaFoldDB" id="A0A975BVX9"/>
<accession>A0A975BVX9</accession>
<feature type="binding site" evidence="10">
    <location>
        <position position="23"/>
    </location>
    <ligand>
        <name>(6S)-5-formyl-5,6,7,8-tetrahydrofolate</name>
        <dbReference type="ChEBI" id="CHEBI:57457"/>
    </ligand>
</feature>
<feature type="binding site" evidence="10">
    <location>
        <position position="265"/>
    </location>
    <ligand>
        <name>K(+)</name>
        <dbReference type="ChEBI" id="CHEBI:29103"/>
    </ligand>
</feature>
<feature type="binding site" evidence="10">
    <location>
        <begin position="285"/>
        <end position="288"/>
    </location>
    <ligand>
        <name>GTP</name>
        <dbReference type="ChEBI" id="CHEBI:37565"/>
    </ligand>
</feature>
<dbReference type="FunFam" id="3.40.50.300:FF:001376">
    <property type="entry name" value="tRNA modification GTPase MnmE"/>
    <property type="match status" value="1"/>
</dbReference>
<dbReference type="PANTHER" id="PTHR42714">
    <property type="entry name" value="TRNA MODIFICATION GTPASE GTPBP3"/>
    <property type="match status" value="1"/>
</dbReference>
<dbReference type="PRINTS" id="PR00449">
    <property type="entry name" value="RASTRNSFRMNG"/>
</dbReference>
<feature type="binding site" evidence="10">
    <location>
        <position position="260"/>
    </location>
    <ligand>
        <name>K(+)</name>
        <dbReference type="ChEBI" id="CHEBI:29103"/>
    </ligand>
</feature>
<dbReference type="GO" id="GO:0005829">
    <property type="term" value="C:cytosol"/>
    <property type="evidence" value="ECO:0007669"/>
    <property type="project" value="TreeGrafter"/>
</dbReference>
<dbReference type="InterPro" id="IPR025867">
    <property type="entry name" value="MnmE_helical"/>
</dbReference>
<dbReference type="Pfam" id="PF10396">
    <property type="entry name" value="TrmE_N"/>
    <property type="match status" value="1"/>
</dbReference>
<evidence type="ECO:0000256" key="8">
    <source>
        <dbReference type="ARBA" id="ARBA00022958"/>
    </source>
</evidence>